<evidence type="ECO:0000313" key="2">
    <source>
        <dbReference type="EMBL" id="GAA2119432.1"/>
    </source>
</evidence>
<sequence length="125" mass="14022">MSGTNRAIIAILVLAAMIPAVQGNWLNALITLLVAAAWWLTSRMARWRDSSDRERVQTFEPADERERAMERQALSQTGRIAPLSLLAQSVAFFYLVPQYWFYSAGTLVIFGIIWFTAAAWAARSA</sequence>
<dbReference type="EMBL" id="BAAAQA010000020">
    <property type="protein sequence ID" value="GAA2119432.1"/>
    <property type="molecule type" value="Genomic_DNA"/>
</dbReference>
<keyword evidence="3" id="KW-1185">Reference proteome</keyword>
<evidence type="ECO:0000313" key="3">
    <source>
        <dbReference type="Proteomes" id="UP001500166"/>
    </source>
</evidence>
<comment type="caution">
    <text evidence="2">The sequence shown here is derived from an EMBL/GenBank/DDBJ whole genome shotgun (WGS) entry which is preliminary data.</text>
</comment>
<organism evidence="2 3">
    <name type="scientific">Kocuria atrinae</name>
    <dbReference type="NCBI Taxonomy" id="592377"/>
    <lineage>
        <taxon>Bacteria</taxon>
        <taxon>Bacillati</taxon>
        <taxon>Actinomycetota</taxon>
        <taxon>Actinomycetes</taxon>
        <taxon>Micrococcales</taxon>
        <taxon>Micrococcaceae</taxon>
        <taxon>Kocuria</taxon>
    </lineage>
</organism>
<evidence type="ECO:0008006" key="4">
    <source>
        <dbReference type="Google" id="ProtNLM"/>
    </source>
</evidence>
<feature type="transmembrane region" description="Helical" evidence="1">
    <location>
        <begin position="7"/>
        <end position="40"/>
    </location>
</feature>
<name>A0ABN2XZ17_9MICC</name>
<keyword evidence="1" id="KW-0472">Membrane</keyword>
<gene>
    <name evidence="2" type="ORF">GCM10009824_20320</name>
</gene>
<proteinExistence type="predicted"/>
<dbReference type="Proteomes" id="UP001500166">
    <property type="component" value="Unassembled WGS sequence"/>
</dbReference>
<evidence type="ECO:0000256" key="1">
    <source>
        <dbReference type="SAM" id="Phobius"/>
    </source>
</evidence>
<protein>
    <recommendedName>
        <fullName evidence="4">DUF2178 domain-containing protein</fullName>
    </recommendedName>
</protein>
<keyword evidence="1" id="KW-1133">Transmembrane helix</keyword>
<reference evidence="2 3" key="1">
    <citation type="journal article" date="2019" name="Int. J. Syst. Evol. Microbiol.">
        <title>The Global Catalogue of Microorganisms (GCM) 10K type strain sequencing project: providing services to taxonomists for standard genome sequencing and annotation.</title>
        <authorList>
            <consortium name="The Broad Institute Genomics Platform"/>
            <consortium name="The Broad Institute Genome Sequencing Center for Infectious Disease"/>
            <person name="Wu L."/>
            <person name="Ma J."/>
        </authorList>
    </citation>
    <scope>NUCLEOTIDE SEQUENCE [LARGE SCALE GENOMIC DNA]</scope>
    <source>
        <strain evidence="2 3">JCM 15914</strain>
    </source>
</reference>
<feature type="transmembrane region" description="Helical" evidence="1">
    <location>
        <begin position="99"/>
        <end position="122"/>
    </location>
</feature>
<dbReference type="RefSeq" id="WP_344224909.1">
    <property type="nucleotide sequence ID" value="NZ_BAAAQA010000020.1"/>
</dbReference>
<accession>A0ABN2XZ17</accession>
<keyword evidence="1" id="KW-0812">Transmembrane</keyword>